<dbReference type="PANTHER" id="PTHR42743:SF11">
    <property type="entry name" value="AMINODEOXYCHORISMATE LYASE"/>
    <property type="match status" value="1"/>
</dbReference>
<reference evidence="11 12" key="1">
    <citation type="submission" date="2018-03" db="EMBL/GenBank/DDBJ databases">
        <title>Genomic Encyclopedia of Archaeal and Bacterial Type Strains, Phase II (KMG-II): from individual species to whole genera.</title>
        <authorList>
            <person name="Goeker M."/>
        </authorList>
    </citation>
    <scope>NUCLEOTIDE SEQUENCE [LARGE SCALE GENOMIC DNA]</scope>
    <source>
        <strain evidence="11 12">DSM 25027</strain>
    </source>
</reference>
<comment type="catalytic activity">
    <reaction evidence="10">
        <text>L-leucine + 2-oxoglutarate = 4-methyl-2-oxopentanoate + L-glutamate</text>
        <dbReference type="Rhea" id="RHEA:18321"/>
        <dbReference type="ChEBI" id="CHEBI:16810"/>
        <dbReference type="ChEBI" id="CHEBI:17865"/>
        <dbReference type="ChEBI" id="CHEBI:29985"/>
        <dbReference type="ChEBI" id="CHEBI:57427"/>
        <dbReference type="EC" id="2.6.1.42"/>
    </reaction>
</comment>
<gene>
    <name evidence="11" type="ORF">CLV81_3622</name>
</gene>
<comment type="catalytic activity">
    <reaction evidence="8">
        <text>L-valine + 2-oxoglutarate = 3-methyl-2-oxobutanoate + L-glutamate</text>
        <dbReference type="Rhea" id="RHEA:24813"/>
        <dbReference type="ChEBI" id="CHEBI:11851"/>
        <dbReference type="ChEBI" id="CHEBI:16810"/>
        <dbReference type="ChEBI" id="CHEBI:29985"/>
        <dbReference type="ChEBI" id="CHEBI:57762"/>
        <dbReference type="EC" id="2.6.1.42"/>
    </reaction>
</comment>
<dbReference type="InterPro" id="IPR043132">
    <property type="entry name" value="BCAT-like_C"/>
</dbReference>
<protein>
    <recommendedName>
        <fullName evidence="6">branched-chain-amino-acid transaminase</fullName>
        <ecNumber evidence="6">2.6.1.42</ecNumber>
    </recommendedName>
</protein>
<keyword evidence="12" id="KW-1185">Reference proteome</keyword>
<dbReference type="SUPFAM" id="SSF56752">
    <property type="entry name" value="D-aminoacid aminotransferase-like PLP-dependent enzymes"/>
    <property type="match status" value="1"/>
</dbReference>
<evidence type="ECO:0000256" key="1">
    <source>
        <dbReference type="ARBA" id="ARBA00001933"/>
    </source>
</evidence>
<dbReference type="Pfam" id="PF01063">
    <property type="entry name" value="Aminotran_4"/>
    <property type="match status" value="1"/>
</dbReference>
<keyword evidence="11" id="KW-0032">Aminotransferase</keyword>
<evidence type="ECO:0000256" key="4">
    <source>
        <dbReference type="ARBA" id="ARBA00005072"/>
    </source>
</evidence>
<dbReference type="PANTHER" id="PTHR42743">
    <property type="entry name" value="AMINO-ACID AMINOTRANSFERASE"/>
    <property type="match status" value="1"/>
</dbReference>
<dbReference type="GO" id="GO:0046394">
    <property type="term" value="P:carboxylic acid biosynthetic process"/>
    <property type="evidence" value="ECO:0007669"/>
    <property type="project" value="UniProtKB-ARBA"/>
</dbReference>
<dbReference type="InterPro" id="IPR050571">
    <property type="entry name" value="Class-IV_PLP-Dep_Aminotrnsfr"/>
</dbReference>
<proteinExistence type="inferred from homology"/>
<comment type="pathway">
    <text evidence="2">Amino-acid biosynthesis; L-isoleucine biosynthesis; L-isoleucine from 2-oxobutanoate: step 4/4.</text>
</comment>
<dbReference type="OrthoDB" id="9805628at2"/>
<comment type="pathway">
    <text evidence="3">Amino-acid biosynthesis; L-valine biosynthesis; L-valine from pyruvate: step 4/4.</text>
</comment>
<comment type="similarity">
    <text evidence="5">Belongs to the class-IV pyridoxal-phosphate-dependent aminotransferase family.</text>
</comment>
<dbReference type="Gene3D" id="3.30.470.10">
    <property type="match status" value="1"/>
</dbReference>
<dbReference type="RefSeq" id="WP_106146916.1">
    <property type="nucleotide sequence ID" value="NZ_PVYX01000002.1"/>
</dbReference>
<evidence type="ECO:0000313" key="12">
    <source>
        <dbReference type="Proteomes" id="UP000237640"/>
    </source>
</evidence>
<dbReference type="Proteomes" id="UP000237640">
    <property type="component" value="Unassembled WGS sequence"/>
</dbReference>
<keyword evidence="7" id="KW-0663">Pyridoxal phosphate</keyword>
<evidence type="ECO:0000256" key="5">
    <source>
        <dbReference type="ARBA" id="ARBA00009320"/>
    </source>
</evidence>
<dbReference type="Gene3D" id="3.20.10.10">
    <property type="entry name" value="D-amino Acid Aminotransferase, subunit A, domain 2"/>
    <property type="match status" value="1"/>
</dbReference>
<organism evidence="11 12">
    <name type="scientific">Flagellimonas meridianipacifica</name>
    <dbReference type="NCBI Taxonomy" id="1080225"/>
    <lineage>
        <taxon>Bacteria</taxon>
        <taxon>Pseudomonadati</taxon>
        <taxon>Bacteroidota</taxon>
        <taxon>Flavobacteriia</taxon>
        <taxon>Flavobacteriales</taxon>
        <taxon>Flavobacteriaceae</taxon>
        <taxon>Flagellimonas</taxon>
    </lineage>
</organism>
<comment type="pathway">
    <text evidence="4">Amino-acid biosynthesis; L-leucine biosynthesis; L-leucine from 3-methyl-2-oxobutanoate: step 4/4.</text>
</comment>
<sequence length="284" mass="32483">MVNYNGHFFSSDEPIFTHGNRGYKYGDGVFETLRVVNGDIFFWEDHYFRLMASMRMLRMEIPMNFTLEHLQEEILNTAQKNNLDEGLARVRFTVARNEGGLYTPDNNSISYTIEASQLSAPFYTLRDEVYEVELFKDYYVNKDLLSQLKTTNKLLNVLAGVYAKENGYDNCILLNTDKQVIEAVNGNVFLVHGNTIKTAPLEDGCLNGIIRKKIMEIIEASEEFELSETSISPFELQKADEFFVTNSISGIIPITKYRKKTYTNTVARNLLGKLNAKARLELTS</sequence>
<comment type="cofactor">
    <cofactor evidence="1">
        <name>pyridoxal 5'-phosphate</name>
        <dbReference type="ChEBI" id="CHEBI:597326"/>
    </cofactor>
</comment>
<dbReference type="EMBL" id="PVYX01000002">
    <property type="protein sequence ID" value="PRX55214.1"/>
    <property type="molecule type" value="Genomic_DNA"/>
</dbReference>
<evidence type="ECO:0000256" key="8">
    <source>
        <dbReference type="ARBA" id="ARBA00048212"/>
    </source>
</evidence>
<evidence type="ECO:0000256" key="10">
    <source>
        <dbReference type="ARBA" id="ARBA00049229"/>
    </source>
</evidence>
<evidence type="ECO:0000256" key="9">
    <source>
        <dbReference type="ARBA" id="ARBA00048798"/>
    </source>
</evidence>
<evidence type="ECO:0000256" key="7">
    <source>
        <dbReference type="ARBA" id="ARBA00022898"/>
    </source>
</evidence>
<dbReference type="InterPro" id="IPR001544">
    <property type="entry name" value="Aminotrans_IV"/>
</dbReference>
<comment type="catalytic activity">
    <reaction evidence="9">
        <text>L-isoleucine + 2-oxoglutarate = (S)-3-methyl-2-oxopentanoate + L-glutamate</text>
        <dbReference type="Rhea" id="RHEA:24801"/>
        <dbReference type="ChEBI" id="CHEBI:16810"/>
        <dbReference type="ChEBI" id="CHEBI:29985"/>
        <dbReference type="ChEBI" id="CHEBI:35146"/>
        <dbReference type="ChEBI" id="CHEBI:58045"/>
        <dbReference type="EC" id="2.6.1.42"/>
    </reaction>
</comment>
<evidence type="ECO:0000256" key="6">
    <source>
        <dbReference type="ARBA" id="ARBA00013053"/>
    </source>
</evidence>
<dbReference type="GO" id="GO:0008652">
    <property type="term" value="P:amino acid biosynthetic process"/>
    <property type="evidence" value="ECO:0007669"/>
    <property type="project" value="UniProtKB-ARBA"/>
</dbReference>
<comment type="caution">
    <text evidence="11">The sequence shown here is derived from an EMBL/GenBank/DDBJ whole genome shotgun (WGS) entry which is preliminary data.</text>
</comment>
<evidence type="ECO:0000256" key="2">
    <source>
        <dbReference type="ARBA" id="ARBA00004824"/>
    </source>
</evidence>
<dbReference type="FunFam" id="3.20.10.10:FF:000002">
    <property type="entry name" value="D-alanine aminotransferase"/>
    <property type="match status" value="1"/>
</dbReference>
<keyword evidence="11" id="KW-0808">Transferase</keyword>
<dbReference type="EC" id="2.6.1.42" evidence="6"/>
<name>A0A2T0MCJ0_9FLAO</name>
<evidence type="ECO:0000256" key="3">
    <source>
        <dbReference type="ARBA" id="ARBA00004931"/>
    </source>
</evidence>
<dbReference type="InterPro" id="IPR043131">
    <property type="entry name" value="BCAT-like_N"/>
</dbReference>
<dbReference type="InterPro" id="IPR036038">
    <property type="entry name" value="Aminotransferase-like"/>
</dbReference>
<evidence type="ECO:0000313" key="11">
    <source>
        <dbReference type="EMBL" id="PRX55214.1"/>
    </source>
</evidence>
<dbReference type="CDD" id="cd00449">
    <property type="entry name" value="PLPDE_IV"/>
    <property type="match status" value="1"/>
</dbReference>
<accession>A0A2T0MCJ0</accession>
<dbReference type="AlphaFoldDB" id="A0A2T0MCJ0"/>
<dbReference type="GO" id="GO:0004084">
    <property type="term" value="F:branched-chain-amino-acid transaminase activity"/>
    <property type="evidence" value="ECO:0007669"/>
    <property type="project" value="UniProtKB-EC"/>
</dbReference>